<keyword evidence="2" id="KW-0472">Membrane</keyword>
<accession>B4D075</accession>
<feature type="compositionally biased region" description="Basic and acidic residues" evidence="1">
    <location>
        <begin position="96"/>
        <end position="113"/>
    </location>
</feature>
<feature type="region of interest" description="Disordered" evidence="1">
    <location>
        <begin position="96"/>
        <end position="120"/>
    </location>
</feature>
<evidence type="ECO:0000313" key="3">
    <source>
        <dbReference type="EMBL" id="EDY20389.1"/>
    </source>
</evidence>
<feature type="transmembrane region" description="Helical" evidence="2">
    <location>
        <begin position="157"/>
        <end position="180"/>
    </location>
</feature>
<dbReference type="STRING" id="497964.CfE428DRAFT_2313"/>
<dbReference type="RefSeq" id="WP_006979638.1">
    <property type="nucleotide sequence ID" value="NZ_ABVL01000005.1"/>
</dbReference>
<keyword evidence="4" id="KW-1185">Reference proteome</keyword>
<evidence type="ECO:0000313" key="4">
    <source>
        <dbReference type="Proteomes" id="UP000005824"/>
    </source>
</evidence>
<protein>
    <submittedName>
        <fullName evidence="3">Putative transmembrane protein</fullName>
    </submittedName>
</protein>
<keyword evidence="2" id="KW-1133">Transmembrane helix</keyword>
<feature type="transmembrane region" description="Helical" evidence="2">
    <location>
        <begin position="30"/>
        <end position="49"/>
    </location>
</feature>
<organism evidence="3 4">
    <name type="scientific">Chthoniobacter flavus Ellin428</name>
    <dbReference type="NCBI Taxonomy" id="497964"/>
    <lineage>
        <taxon>Bacteria</taxon>
        <taxon>Pseudomonadati</taxon>
        <taxon>Verrucomicrobiota</taxon>
        <taxon>Spartobacteria</taxon>
        <taxon>Chthoniobacterales</taxon>
        <taxon>Chthoniobacteraceae</taxon>
        <taxon>Chthoniobacter</taxon>
    </lineage>
</organism>
<dbReference type="Proteomes" id="UP000005824">
    <property type="component" value="Unassembled WGS sequence"/>
</dbReference>
<evidence type="ECO:0000256" key="2">
    <source>
        <dbReference type="SAM" id="Phobius"/>
    </source>
</evidence>
<dbReference type="Pfam" id="PF14235">
    <property type="entry name" value="DUF4337"/>
    <property type="match status" value="1"/>
</dbReference>
<dbReference type="AlphaFoldDB" id="B4D075"/>
<reference evidence="3 4" key="1">
    <citation type="journal article" date="2011" name="J. Bacteriol.">
        <title>Genome sequence of Chthoniobacter flavus Ellin428, an aerobic heterotrophic soil bacterium.</title>
        <authorList>
            <person name="Kant R."/>
            <person name="van Passel M.W."/>
            <person name="Palva A."/>
            <person name="Lucas S."/>
            <person name="Lapidus A."/>
            <person name="Glavina Del Rio T."/>
            <person name="Dalin E."/>
            <person name="Tice H."/>
            <person name="Bruce D."/>
            <person name="Goodwin L."/>
            <person name="Pitluck S."/>
            <person name="Larimer F.W."/>
            <person name="Land M.L."/>
            <person name="Hauser L."/>
            <person name="Sangwan P."/>
            <person name="de Vos W.M."/>
            <person name="Janssen P.H."/>
            <person name="Smidt H."/>
        </authorList>
    </citation>
    <scope>NUCLEOTIDE SEQUENCE [LARGE SCALE GENOMIC DNA]</scope>
    <source>
        <strain evidence="3 4">Ellin428</strain>
    </source>
</reference>
<evidence type="ECO:0000256" key="1">
    <source>
        <dbReference type="SAM" id="MobiDB-lite"/>
    </source>
</evidence>
<feature type="transmembrane region" description="Helical" evidence="2">
    <location>
        <begin position="132"/>
        <end position="151"/>
    </location>
</feature>
<sequence length="187" mass="20188">MEQPEVPLEQVQEHIEHHAHHNPDTFISKVALSTAIIAALAAITSLLAGDHANEAMVSQIKASDQWAYYQSKGIKSGVLSTKIALLDAMEKKPSAKDEEKLSEYKKEQEEISKEASTLGHEAEEHLAKHKKLAAGVTLLQIAIAVGAISALTKRKVFWGVSLLFALGGVIFLALGVLYTLPAAPLPH</sequence>
<dbReference type="eggNOG" id="ENOG502Z7XD">
    <property type="taxonomic scope" value="Bacteria"/>
</dbReference>
<dbReference type="InParanoid" id="B4D075"/>
<proteinExistence type="predicted"/>
<dbReference type="InterPro" id="IPR025570">
    <property type="entry name" value="DUF4337"/>
</dbReference>
<comment type="caution">
    <text evidence="3">The sequence shown here is derived from an EMBL/GenBank/DDBJ whole genome shotgun (WGS) entry which is preliminary data.</text>
</comment>
<gene>
    <name evidence="3" type="ORF">CfE428DRAFT_2313</name>
</gene>
<keyword evidence="2 3" id="KW-0812">Transmembrane</keyword>
<dbReference type="EMBL" id="ABVL01000005">
    <property type="protein sequence ID" value="EDY20389.1"/>
    <property type="molecule type" value="Genomic_DNA"/>
</dbReference>
<name>B4D075_9BACT</name>